<dbReference type="EMBL" id="JAINZW010000001">
    <property type="protein sequence ID" value="MBZ4038172.1"/>
    <property type="molecule type" value="Genomic_DNA"/>
</dbReference>
<keyword evidence="2" id="KW-0479">Metal-binding</keyword>
<evidence type="ECO:0000313" key="6">
    <source>
        <dbReference type="EMBL" id="MBZ4038172.1"/>
    </source>
</evidence>
<feature type="domain" description="Glycosyl hydrolase family 13 catalytic" evidence="5">
    <location>
        <begin position="55"/>
        <end position="468"/>
    </location>
</feature>
<protein>
    <submittedName>
        <fullName evidence="6">Cyclomaltodextrin glucanotransferase</fullName>
    </submittedName>
</protein>
<evidence type="ECO:0000256" key="2">
    <source>
        <dbReference type="ARBA" id="ARBA00022723"/>
    </source>
</evidence>
<dbReference type="Pfam" id="PF00128">
    <property type="entry name" value="Alpha-amylase"/>
    <property type="match status" value="1"/>
</dbReference>
<feature type="chain" id="PRO_5047095273" evidence="4">
    <location>
        <begin position="23"/>
        <end position="579"/>
    </location>
</feature>
<dbReference type="PANTHER" id="PTHR10357:SF215">
    <property type="entry name" value="ALPHA-AMYLASE 1"/>
    <property type="match status" value="1"/>
</dbReference>
<dbReference type="Gene3D" id="3.20.20.80">
    <property type="entry name" value="Glycosidases"/>
    <property type="match status" value="1"/>
</dbReference>
<comment type="caution">
    <text evidence="6">The sequence shown here is derived from an EMBL/GenBank/DDBJ whole genome shotgun (WGS) entry which is preliminary data.</text>
</comment>
<dbReference type="SUPFAM" id="SSF51445">
    <property type="entry name" value="(Trans)glycosidases"/>
    <property type="match status" value="1"/>
</dbReference>
<evidence type="ECO:0000256" key="3">
    <source>
        <dbReference type="ARBA" id="ARBA00022729"/>
    </source>
</evidence>
<dbReference type="Gene3D" id="2.60.40.1180">
    <property type="entry name" value="Golgi alpha-mannosidase II"/>
    <property type="match status" value="1"/>
</dbReference>
<organism evidence="6 7">
    <name type="scientific">Novilysobacter selenitireducens</name>
    <dbReference type="NCBI Taxonomy" id="2872639"/>
    <lineage>
        <taxon>Bacteria</taxon>
        <taxon>Pseudomonadati</taxon>
        <taxon>Pseudomonadota</taxon>
        <taxon>Gammaproteobacteria</taxon>
        <taxon>Lysobacterales</taxon>
        <taxon>Lysobacteraceae</taxon>
        <taxon>Novilysobacter</taxon>
    </lineage>
</organism>
<comment type="cofactor">
    <cofactor evidence="1">
        <name>Ca(2+)</name>
        <dbReference type="ChEBI" id="CHEBI:29108"/>
    </cofactor>
</comment>
<dbReference type="InterPro" id="IPR006047">
    <property type="entry name" value="GH13_cat_dom"/>
</dbReference>
<evidence type="ECO:0000259" key="5">
    <source>
        <dbReference type="SMART" id="SM00642"/>
    </source>
</evidence>
<accession>A0ABS7T2S4</accession>
<name>A0ABS7T2S4_9GAMM</name>
<feature type="signal peptide" evidence="4">
    <location>
        <begin position="1"/>
        <end position="22"/>
    </location>
</feature>
<evidence type="ECO:0000313" key="7">
    <source>
        <dbReference type="Proteomes" id="UP001430954"/>
    </source>
</evidence>
<dbReference type="SUPFAM" id="SSF51011">
    <property type="entry name" value="Glycosyl hydrolase domain"/>
    <property type="match status" value="1"/>
</dbReference>
<dbReference type="RefSeq" id="WP_223674378.1">
    <property type="nucleotide sequence ID" value="NZ_JAINZW010000001.1"/>
</dbReference>
<dbReference type="SMART" id="SM00642">
    <property type="entry name" value="Aamy"/>
    <property type="match status" value="1"/>
</dbReference>
<reference evidence="6 7" key="1">
    <citation type="submission" date="2021-09" db="EMBL/GenBank/DDBJ databases">
        <title>Lysobacter sp. 13A isolated from the river sediment.</title>
        <authorList>
            <person name="Liu H."/>
            <person name="Li S."/>
            <person name="Mao S."/>
        </authorList>
    </citation>
    <scope>NUCLEOTIDE SEQUENCE [LARGE SCALE GENOMIC DNA]</scope>
    <source>
        <strain evidence="6 7">13A</strain>
    </source>
</reference>
<proteinExistence type="predicted"/>
<gene>
    <name evidence="6" type="ORF">K6753_01310</name>
</gene>
<dbReference type="InterPro" id="IPR017853">
    <property type="entry name" value="GH"/>
</dbReference>
<keyword evidence="3 4" id="KW-0732">Signal</keyword>
<dbReference type="Proteomes" id="UP001430954">
    <property type="component" value="Unassembled WGS sequence"/>
</dbReference>
<dbReference type="InterPro" id="IPR013780">
    <property type="entry name" value="Glyco_hydro_b"/>
</dbReference>
<sequence>MTTDTHPLLRTVLAAALASTLAACVHVPADDAPDAPPAARYIGTDEPFAANAVYFVVTDRFVNGDASNDQRDQGGALNTFDRPLAHCDGVAGNIGYLGGDFRGIADNLDYIRGMGFGALWITPVVDNPDEAFTGGSEPGCGTILSDRGKTGYHGYWGVNFFELDEHLPSDGLDFRGLADAVHAHDMKLVLDIVGNHGSPAYSMPADQPLFGEVYERDGTLIADHQNLPPTQLDPGGNPLHAFFNDTGPVDGATGSIFDGNLAQLGDFDAANPAVLDYLSRAYLHWIDQGADAFRIDTIAWMPHTFWDGFTRRVRAEHPGFFMFGEAFDYDAAKIATHTLPGHGEVSVLDFPMKQAMDEVFGRKRLGFERLAPALHLVDGPYANPYELATFYDNHDMARMDATDEGFIDAHNWLFTARGIPVVYYGSETGFMRGRAEHAGNRNYFGQQRVDAAADHPIHHALTRIANVRRTTPALQRGVQLNVELAGDRAAFYRVLQDGDTAQVALVLLNKGDAPATFAIDTMLQTGMWRAALSGDTRQVAAGGTLSATVPAHGAEVWVLDGPVTQPAMVAALQAVTRRE</sequence>
<dbReference type="PANTHER" id="PTHR10357">
    <property type="entry name" value="ALPHA-AMYLASE FAMILY MEMBER"/>
    <property type="match status" value="1"/>
</dbReference>
<keyword evidence="7" id="KW-1185">Reference proteome</keyword>
<evidence type="ECO:0000256" key="4">
    <source>
        <dbReference type="SAM" id="SignalP"/>
    </source>
</evidence>
<dbReference type="CDD" id="cd11339">
    <property type="entry name" value="AmyAc_bac_CMD_like_2"/>
    <property type="match status" value="1"/>
</dbReference>
<evidence type="ECO:0000256" key="1">
    <source>
        <dbReference type="ARBA" id="ARBA00001913"/>
    </source>
</evidence>